<protein>
    <submittedName>
        <fullName evidence="1">Uncharacterized protein</fullName>
    </submittedName>
</protein>
<dbReference type="PATRIC" id="fig|1462.6.peg.2961"/>
<comment type="caution">
    <text evidence="1">The sequence shown here is derived from an EMBL/GenBank/DDBJ whole genome shotgun (WGS) entry which is preliminary data.</text>
</comment>
<dbReference type="Proteomes" id="UP000032522">
    <property type="component" value="Unassembled WGS sequence"/>
</dbReference>
<dbReference type="RefSeq" id="WP_197074549.1">
    <property type="nucleotide sequence ID" value="NZ_JYBP01000003.1"/>
</dbReference>
<gene>
    <name evidence="1" type="ORF">LG52_2650</name>
</gene>
<organism evidence="1 2">
    <name type="scientific">Geobacillus kaustophilus</name>
    <dbReference type="NCBI Taxonomy" id="1462"/>
    <lineage>
        <taxon>Bacteria</taxon>
        <taxon>Bacillati</taxon>
        <taxon>Bacillota</taxon>
        <taxon>Bacilli</taxon>
        <taxon>Bacillales</taxon>
        <taxon>Anoxybacillaceae</taxon>
        <taxon>Geobacillus</taxon>
        <taxon>Geobacillus thermoleovorans group</taxon>
    </lineage>
</organism>
<reference evidence="1 2" key="1">
    <citation type="submission" date="2015-01" db="EMBL/GenBank/DDBJ databases">
        <authorList>
            <person name="Filippidou S."/>
            <person name="Jeanneret N."/>
            <person name="Russel-Delif L."/>
            <person name="Junier T."/>
            <person name="Wunderlin T."/>
            <person name="Molina V."/>
            <person name="Johnson S.L."/>
            <person name="Davenport K.W."/>
            <person name="Chain P.S."/>
            <person name="Dorador C."/>
            <person name="Junier P."/>
        </authorList>
    </citation>
    <scope>NUCLEOTIDE SEQUENCE [LARGE SCALE GENOMIC DNA]</scope>
    <source>
        <strain evidence="1 2">Et7/4</strain>
    </source>
</reference>
<name>A0A0D8BU67_GEOKU</name>
<dbReference type="EMBL" id="JYBP01000003">
    <property type="protein sequence ID" value="KJE26932.1"/>
    <property type="molecule type" value="Genomic_DNA"/>
</dbReference>
<evidence type="ECO:0000313" key="2">
    <source>
        <dbReference type="Proteomes" id="UP000032522"/>
    </source>
</evidence>
<evidence type="ECO:0000313" key="1">
    <source>
        <dbReference type="EMBL" id="KJE26932.1"/>
    </source>
</evidence>
<accession>A0A0D8BU67</accession>
<sequence>MYVVWVASSLMTAREVREVCAELRNHPELIEAIEQEAKAKLVSMKKAASPTLTAS</sequence>
<dbReference type="AlphaFoldDB" id="A0A0D8BU67"/>
<proteinExistence type="predicted"/>